<dbReference type="Proteomes" id="UP001159364">
    <property type="component" value="Linkage Group LG10"/>
</dbReference>
<dbReference type="EMBL" id="JAIWQS010000010">
    <property type="protein sequence ID" value="KAJ8752689.1"/>
    <property type="molecule type" value="Genomic_DNA"/>
</dbReference>
<reference evidence="2 3" key="1">
    <citation type="submission" date="2021-09" db="EMBL/GenBank/DDBJ databases">
        <title>Genomic insights and catalytic innovation underlie evolution of tropane alkaloids biosynthesis.</title>
        <authorList>
            <person name="Wang Y.-J."/>
            <person name="Tian T."/>
            <person name="Huang J.-P."/>
            <person name="Huang S.-X."/>
        </authorList>
    </citation>
    <scope>NUCLEOTIDE SEQUENCE [LARGE SCALE GENOMIC DNA]</scope>
    <source>
        <strain evidence="2">KIB-2018</strain>
        <tissue evidence="2">Leaf</tissue>
    </source>
</reference>
<protein>
    <recommendedName>
        <fullName evidence="4">DUF4283 domain-containing protein</fullName>
    </recommendedName>
</protein>
<proteinExistence type="predicted"/>
<feature type="region of interest" description="Disordered" evidence="1">
    <location>
        <begin position="1"/>
        <end position="22"/>
    </location>
</feature>
<dbReference type="AlphaFoldDB" id="A0AAV8SL05"/>
<comment type="caution">
    <text evidence="2">The sequence shown here is derived from an EMBL/GenBank/DDBJ whole genome shotgun (WGS) entry which is preliminary data.</text>
</comment>
<evidence type="ECO:0000313" key="3">
    <source>
        <dbReference type="Proteomes" id="UP001159364"/>
    </source>
</evidence>
<feature type="region of interest" description="Disordered" evidence="1">
    <location>
        <begin position="188"/>
        <end position="234"/>
    </location>
</feature>
<keyword evidence="3" id="KW-1185">Reference proteome</keyword>
<accession>A0AAV8SL05</accession>
<evidence type="ECO:0000256" key="1">
    <source>
        <dbReference type="SAM" id="MobiDB-lite"/>
    </source>
</evidence>
<evidence type="ECO:0008006" key="4">
    <source>
        <dbReference type="Google" id="ProtNLM"/>
    </source>
</evidence>
<evidence type="ECO:0000313" key="2">
    <source>
        <dbReference type="EMBL" id="KAJ8752689.1"/>
    </source>
</evidence>
<name>A0AAV8SL05_9ROSI</name>
<organism evidence="2 3">
    <name type="scientific">Erythroxylum novogranatense</name>
    <dbReference type="NCBI Taxonomy" id="1862640"/>
    <lineage>
        <taxon>Eukaryota</taxon>
        <taxon>Viridiplantae</taxon>
        <taxon>Streptophyta</taxon>
        <taxon>Embryophyta</taxon>
        <taxon>Tracheophyta</taxon>
        <taxon>Spermatophyta</taxon>
        <taxon>Magnoliopsida</taxon>
        <taxon>eudicotyledons</taxon>
        <taxon>Gunneridae</taxon>
        <taxon>Pentapetalae</taxon>
        <taxon>rosids</taxon>
        <taxon>fabids</taxon>
        <taxon>Malpighiales</taxon>
        <taxon>Erythroxylaceae</taxon>
        <taxon>Erythroxylum</taxon>
    </lineage>
</organism>
<gene>
    <name evidence="2" type="ORF">K2173_006491</name>
</gene>
<sequence>MGTLQHSVGGRPSQPPSSSRSFKEVLGSHASFATPDLLFDSAPTDPDQQALVGRHKGAQLFHSRNNMFNVWRNLFNGLCLANFPMDIISRIRNWEDLRKLVYEKVPSYCQHCWLVGHSEDLCHVHNPELKIPVTDTGTDQNDVTAQHVLKGKRVQNHHTDPIQGSAKQNATVSGVSVIGTEYVPKQLAPPATMKTSSSEKGLGDLSRQDHFPTVDPPASTVKASMPKNAPAPEI</sequence>